<accession>A0ACC0PBD9</accession>
<dbReference type="Proteomes" id="UP001062846">
    <property type="component" value="Chromosome 3"/>
</dbReference>
<evidence type="ECO:0000313" key="1">
    <source>
        <dbReference type="EMBL" id="KAI8563002.1"/>
    </source>
</evidence>
<dbReference type="EMBL" id="CM046390">
    <property type="protein sequence ID" value="KAI8563002.1"/>
    <property type="molecule type" value="Genomic_DNA"/>
</dbReference>
<protein>
    <submittedName>
        <fullName evidence="1">Uncharacterized protein</fullName>
    </submittedName>
</protein>
<comment type="caution">
    <text evidence="1">The sequence shown here is derived from an EMBL/GenBank/DDBJ whole genome shotgun (WGS) entry which is preliminary data.</text>
</comment>
<sequence length="346" mass="38772">MSRHLLRASSMMKTHCCSQRFFNSVSPLVPVQLPSQMETHLWYILPNEVKNASLLSQYLELLSPCEKENVLGMRGDELRKRALLARALVRTTIARCRTIIFQIESHPNRLLHFFGSLVDQINSQVSPRSLKFTKNTYGKPEVEWQQSEDSHPPLLHFNLSHTSSLIACGVAIDSPIGIDVEEKQRTIKNDILSFARRYFSHEEVDFLAAVPNAEVQRQEFIKLWTLKEAYVKALGRGFSGAPFKTFTIRYQDATRGTCDLSGNLNSEASEIVVDSSEEPSNSAGNWQFSLLELAGSHYAAICKENSSPADGRGKQPMKLTVWKTIPLVEDECVSGTDAVIRIGGSN</sequence>
<proteinExistence type="predicted"/>
<reference evidence="1" key="1">
    <citation type="submission" date="2022-02" db="EMBL/GenBank/DDBJ databases">
        <title>Plant Genome Project.</title>
        <authorList>
            <person name="Zhang R.-G."/>
        </authorList>
    </citation>
    <scope>NUCLEOTIDE SEQUENCE</scope>
    <source>
        <tissue evidence="1">Leaves</tissue>
    </source>
</reference>
<keyword evidence="2" id="KW-1185">Reference proteome</keyword>
<evidence type="ECO:0000313" key="2">
    <source>
        <dbReference type="Proteomes" id="UP001062846"/>
    </source>
</evidence>
<name>A0ACC0PBD9_RHOML</name>
<gene>
    <name evidence="1" type="ORF">RHMOL_Rhmol03G0080100</name>
</gene>
<organism evidence="1 2">
    <name type="scientific">Rhododendron molle</name>
    <name type="common">Chinese azalea</name>
    <name type="synonym">Azalea mollis</name>
    <dbReference type="NCBI Taxonomy" id="49168"/>
    <lineage>
        <taxon>Eukaryota</taxon>
        <taxon>Viridiplantae</taxon>
        <taxon>Streptophyta</taxon>
        <taxon>Embryophyta</taxon>
        <taxon>Tracheophyta</taxon>
        <taxon>Spermatophyta</taxon>
        <taxon>Magnoliopsida</taxon>
        <taxon>eudicotyledons</taxon>
        <taxon>Gunneridae</taxon>
        <taxon>Pentapetalae</taxon>
        <taxon>asterids</taxon>
        <taxon>Ericales</taxon>
        <taxon>Ericaceae</taxon>
        <taxon>Ericoideae</taxon>
        <taxon>Rhodoreae</taxon>
        <taxon>Rhododendron</taxon>
    </lineage>
</organism>